<proteinExistence type="predicted"/>
<gene>
    <name evidence="2" type="ORF">J2S59_001306</name>
</gene>
<evidence type="ECO:0000259" key="1">
    <source>
        <dbReference type="Pfam" id="PF13349"/>
    </source>
</evidence>
<evidence type="ECO:0000313" key="3">
    <source>
        <dbReference type="Proteomes" id="UP001240447"/>
    </source>
</evidence>
<dbReference type="RefSeq" id="WP_068119482.1">
    <property type="nucleotide sequence ID" value="NZ_CCXJ01000188.1"/>
</dbReference>
<dbReference type="Pfam" id="PF13349">
    <property type="entry name" value="DUF4097"/>
    <property type="match status" value="1"/>
</dbReference>
<evidence type="ECO:0000313" key="2">
    <source>
        <dbReference type="EMBL" id="MDP9821497.1"/>
    </source>
</evidence>
<dbReference type="InterPro" id="IPR025164">
    <property type="entry name" value="Toastrack_DUF4097"/>
</dbReference>
<reference evidence="2 3" key="1">
    <citation type="submission" date="2023-07" db="EMBL/GenBank/DDBJ databases">
        <title>Sequencing the genomes of 1000 actinobacteria strains.</title>
        <authorList>
            <person name="Klenk H.-P."/>
        </authorList>
    </citation>
    <scope>NUCLEOTIDE SEQUENCE [LARGE SCALE GENOMIC DNA]</scope>
    <source>
        <strain evidence="2 3">GD13</strain>
    </source>
</reference>
<sequence>MTEHHSFPGAHPRDLVVEIGAGDLTIRLDPDAVGTEVVLDGPTEDVEVEETDDAVRVVQRRRRIGFLSRGLDVTITAPAGSRPDVQTGSADVVVTGPAGTTSVRVGSADARVETVDGDADLVSGSGDITVAHVSGRLHARSGSGDLRIGRAAGPVTLSTGSGDASLDQADADVTAKSGSGNLVIGHAAEVRFTTASGDLHITRIDAGSVTSKSAAGDVRVGVGAGTPVWTEIDTLTGSVRNDLQSLGAPTDGQPYVQIHATTISGDVHLRHV</sequence>
<comment type="caution">
    <text evidence="2">The sequence shown here is derived from an EMBL/GenBank/DDBJ whole genome shotgun (WGS) entry which is preliminary data.</text>
</comment>
<dbReference type="EMBL" id="JAUSQM010000001">
    <property type="protein sequence ID" value="MDP9821497.1"/>
    <property type="molecule type" value="Genomic_DNA"/>
</dbReference>
<organism evidence="2 3">
    <name type="scientific">Nocardioides massiliensis</name>
    <dbReference type="NCBI Taxonomy" id="1325935"/>
    <lineage>
        <taxon>Bacteria</taxon>
        <taxon>Bacillati</taxon>
        <taxon>Actinomycetota</taxon>
        <taxon>Actinomycetes</taxon>
        <taxon>Propionibacteriales</taxon>
        <taxon>Nocardioidaceae</taxon>
        <taxon>Nocardioides</taxon>
    </lineage>
</organism>
<name>A0ABT9NM52_9ACTN</name>
<protein>
    <recommendedName>
        <fullName evidence="1">DUF4097 domain-containing protein</fullName>
    </recommendedName>
</protein>
<keyword evidence="3" id="KW-1185">Reference proteome</keyword>
<dbReference type="Proteomes" id="UP001240447">
    <property type="component" value="Unassembled WGS sequence"/>
</dbReference>
<feature type="domain" description="DUF4097" evidence="1">
    <location>
        <begin position="170"/>
        <end position="269"/>
    </location>
</feature>
<accession>A0ABT9NM52</accession>